<dbReference type="OrthoDB" id="4012758at2759"/>
<keyword evidence="3" id="KW-1185">Reference proteome</keyword>
<feature type="compositionally biased region" description="Low complexity" evidence="1">
    <location>
        <begin position="133"/>
        <end position="142"/>
    </location>
</feature>
<feature type="region of interest" description="Disordered" evidence="1">
    <location>
        <begin position="43"/>
        <end position="205"/>
    </location>
</feature>
<gene>
    <name evidence="2" type="ORF">G210_0243</name>
</gene>
<proteinExistence type="predicted"/>
<feature type="compositionally biased region" description="Basic and acidic residues" evidence="1">
    <location>
        <begin position="258"/>
        <end position="272"/>
    </location>
</feature>
<reference evidence="2 3" key="1">
    <citation type="submission" date="2013-02" db="EMBL/GenBank/DDBJ databases">
        <title>Genome sequence of Candida maltosa Xu316, a potential industrial strain for xylitol and ethanol production.</title>
        <authorList>
            <person name="Yu J."/>
            <person name="Wang Q."/>
            <person name="Geng X."/>
            <person name="Bao W."/>
            <person name="He P."/>
            <person name="Cai J."/>
        </authorList>
    </citation>
    <scope>NUCLEOTIDE SEQUENCE [LARGE SCALE GENOMIC DNA]</scope>
    <source>
        <strain evidence="3">Xu316</strain>
    </source>
</reference>
<dbReference type="Proteomes" id="UP000011777">
    <property type="component" value="Unassembled WGS sequence"/>
</dbReference>
<evidence type="ECO:0000256" key="1">
    <source>
        <dbReference type="SAM" id="MobiDB-lite"/>
    </source>
</evidence>
<evidence type="ECO:0000313" key="2">
    <source>
        <dbReference type="EMBL" id="EMG50878.1"/>
    </source>
</evidence>
<dbReference type="EMBL" id="AOGT01000095">
    <property type="protein sequence ID" value="EMG50878.1"/>
    <property type="molecule type" value="Genomic_DNA"/>
</dbReference>
<dbReference type="HOGENOM" id="CLU_633123_0_0_1"/>
<feature type="region of interest" description="Disordered" evidence="1">
    <location>
        <begin position="1"/>
        <end position="25"/>
    </location>
</feature>
<feature type="compositionally biased region" description="Basic and acidic residues" evidence="1">
    <location>
        <begin position="98"/>
        <end position="108"/>
    </location>
</feature>
<feature type="compositionally biased region" description="Basic and acidic residues" evidence="1">
    <location>
        <begin position="63"/>
        <end position="87"/>
    </location>
</feature>
<feature type="compositionally biased region" description="Acidic residues" evidence="1">
    <location>
        <begin position="178"/>
        <end position="189"/>
    </location>
</feature>
<feature type="compositionally biased region" description="Basic and acidic residues" evidence="1">
    <location>
        <begin position="121"/>
        <end position="132"/>
    </location>
</feature>
<comment type="caution">
    <text evidence="2">The sequence shown here is derived from an EMBL/GenBank/DDBJ whole genome shotgun (WGS) entry which is preliminary data.</text>
</comment>
<protein>
    <submittedName>
        <fullName evidence="2">Uncharacterized protein</fullName>
    </submittedName>
</protein>
<organism evidence="2 3">
    <name type="scientific">Candida maltosa (strain Xu316)</name>
    <name type="common">Yeast</name>
    <dbReference type="NCBI Taxonomy" id="1245528"/>
    <lineage>
        <taxon>Eukaryota</taxon>
        <taxon>Fungi</taxon>
        <taxon>Dikarya</taxon>
        <taxon>Ascomycota</taxon>
        <taxon>Saccharomycotina</taxon>
        <taxon>Pichiomycetes</taxon>
        <taxon>Debaryomycetaceae</taxon>
        <taxon>Candida/Lodderomyces clade</taxon>
        <taxon>Candida</taxon>
    </lineage>
</organism>
<name>M3JF63_CANMX</name>
<feature type="compositionally biased region" description="Polar residues" evidence="1">
    <location>
        <begin position="43"/>
        <end position="62"/>
    </location>
</feature>
<feature type="compositionally biased region" description="Basic and acidic residues" evidence="1">
    <location>
        <begin position="1"/>
        <end position="11"/>
    </location>
</feature>
<dbReference type="AlphaFoldDB" id="M3JF63"/>
<feature type="compositionally biased region" description="Basic residues" evidence="1">
    <location>
        <begin position="111"/>
        <end position="120"/>
    </location>
</feature>
<feature type="region of interest" description="Disordered" evidence="1">
    <location>
        <begin position="256"/>
        <end position="292"/>
    </location>
</feature>
<feature type="compositionally biased region" description="Basic and acidic residues" evidence="1">
    <location>
        <begin position="145"/>
        <end position="157"/>
    </location>
</feature>
<dbReference type="OMA" id="MATTIMM"/>
<accession>M3JF63</accession>
<evidence type="ECO:0000313" key="3">
    <source>
        <dbReference type="Proteomes" id="UP000011777"/>
    </source>
</evidence>
<sequence>MSENKTKKGAKETATAASSLSNSDVLKLDDDSEVASITKQNLALVQAKKSTSSVDLSNPSSTKKPDNPAKKVFGELAQKKGDKKRPNESSSSSISKSDVSKKSEDLSSKKNNTKRPKYYPRKIEKSNARDDNNNNNNNNSKLNARKKENIAGDKDNQLEGSSKLGTGLQANKPVNVDKEDDATEGDAAEGEASIDPTIEQKEGESIERISITEMPVLPPSSSFQPATTIVEKPKKRNWFKSFKSWLCFFTKDDDDDITNNRDGEDVSSEKSSSRASEVPEIPSSYRPKEISGLGIYPKSQSLSQETRKNYQKLMTGSLELILDFCRYLEVLNERSEKQDIQDSFSIQFARFHSGLPFTDLNGDDALTDDELMRLSNFFNDIFINNNTIWIVNKFEYNSFGRNFRKAIAETLESDYQISISHKKHLFPRQVIAASLIQWKRNISFP</sequence>